<protein>
    <recommendedName>
        <fullName evidence="4">Myb/SANT-like domain-containing protein</fullName>
    </recommendedName>
</protein>
<reference evidence="2 3" key="1">
    <citation type="submission" date="2015-08" db="EMBL/GenBank/DDBJ databases">
        <title>Next Generation Sequencing and Analysis of the Genome of Puccinia sorghi L Schw, the Causal Agent of Maize Common Rust.</title>
        <authorList>
            <person name="Rochi L."/>
            <person name="Burguener G."/>
            <person name="Darino M."/>
            <person name="Turjanski A."/>
            <person name="Kreff E."/>
            <person name="Dieguez M.J."/>
            <person name="Sacco F."/>
        </authorList>
    </citation>
    <scope>NUCLEOTIDE SEQUENCE [LARGE SCALE GENOMIC DNA]</scope>
    <source>
        <strain evidence="2 3">RO10H11247</strain>
    </source>
</reference>
<feature type="non-terminal residue" evidence="2">
    <location>
        <position position="1"/>
    </location>
</feature>
<evidence type="ECO:0000313" key="3">
    <source>
        <dbReference type="Proteomes" id="UP000037035"/>
    </source>
</evidence>
<evidence type="ECO:0000313" key="2">
    <source>
        <dbReference type="EMBL" id="KNZ63138.1"/>
    </source>
</evidence>
<evidence type="ECO:0008006" key="4">
    <source>
        <dbReference type="Google" id="ProtNLM"/>
    </source>
</evidence>
<keyword evidence="3" id="KW-1185">Reference proteome</keyword>
<dbReference type="EMBL" id="LAVV01002032">
    <property type="protein sequence ID" value="KNZ63138.1"/>
    <property type="molecule type" value="Genomic_DNA"/>
</dbReference>
<accession>A0A0L6VQZ2</accession>
<comment type="caution">
    <text evidence="2">The sequence shown here is derived from an EMBL/GenBank/DDBJ whole genome shotgun (WGS) entry which is preliminary data.</text>
</comment>
<proteinExistence type="predicted"/>
<dbReference type="AlphaFoldDB" id="A0A0L6VQZ2"/>
<name>A0A0L6VQZ2_9BASI</name>
<evidence type="ECO:0000256" key="1">
    <source>
        <dbReference type="SAM" id="MobiDB-lite"/>
    </source>
</evidence>
<feature type="compositionally biased region" description="Basic and acidic residues" evidence="1">
    <location>
        <begin position="158"/>
        <end position="170"/>
    </location>
</feature>
<gene>
    <name evidence="2" type="ORF">VP01_1182g1</name>
</gene>
<feature type="region of interest" description="Disordered" evidence="1">
    <location>
        <begin position="158"/>
        <end position="177"/>
    </location>
</feature>
<dbReference type="OrthoDB" id="2508113at2759"/>
<organism evidence="2 3">
    <name type="scientific">Puccinia sorghi</name>
    <dbReference type="NCBI Taxonomy" id="27349"/>
    <lineage>
        <taxon>Eukaryota</taxon>
        <taxon>Fungi</taxon>
        <taxon>Dikarya</taxon>
        <taxon>Basidiomycota</taxon>
        <taxon>Pucciniomycotina</taxon>
        <taxon>Pucciniomycetes</taxon>
        <taxon>Pucciniales</taxon>
        <taxon>Pucciniaceae</taxon>
        <taxon>Puccinia</taxon>
    </lineage>
</organism>
<sequence length="274" mass="30056">FLRHCLHSPDTAAESDTKNPHIWSTIEKTKLLELLIDESSAGRATDNGNLKKEGWTNVMNTSASISTVTKSKIKRMSSERCTSTANSCVTNWVLAGTTKNVLLLRRHQPGMNSSLHILEGTSENFVKNPSQYLILQNVFSLAPLQQARRLQISFHHSSEDESKVDVDRPSEATPKSVTSTSVKRVCDSMGSIVTKSIEGLIGAINQATTCLQPRSTDSGDKGNELSATDNTPSSRALEALASIFLDEAATFFSLVKTSNKKICRMWLDREVANQ</sequence>
<dbReference type="VEuPathDB" id="FungiDB:VP01_1182g1"/>
<dbReference type="Proteomes" id="UP000037035">
    <property type="component" value="Unassembled WGS sequence"/>
</dbReference>